<evidence type="ECO:0000313" key="2">
    <source>
        <dbReference type="Proteomes" id="UP000051581"/>
    </source>
</evidence>
<proteinExistence type="predicted"/>
<evidence type="ECO:0000313" key="1">
    <source>
        <dbReference type="EMBL" id="KRK89559.1"/>
    </source>
</evidence>
<name>A0A0R1LCU6_9LACO</name>
<evidence type="ECO:0008006" key="3">
    <source>
        <dbReference type="Google" id="ProtNLM"/>
    </source>
</evidence>
<dbReference type="OrthoDB" id="2329155at2"/>
<sequence length="90" mass="10451">MEATLSLPKEFLEQLQSVIQSTVHEMFGQSKVESQFPEYMKIDQAAKYMNCSRSTLERKFIPAGLKVINIEGLLRISKEACNEFYEHNNY</sequence>
<keyword evidence="2" id="KW-1185">Reference proteome</keyword>
<dbReference type="Proteomes" id="UP000051581">
    <property type="component" value="Unassembled WGS sequence"/>
</dbReference>
<reference evidence="1 2" key="1">
    <citation type="journal article" date="2015" name="Genome Announc.">
        <title>Expanding the biotechnology potential of lactobacilli through comparative genomics of 213 strains and associated genera.</title>
        <authorList>
            <person name="Sun Z."/>
            <person name="Harris H.M."/>
            <person name="McCann A."/>
            <person name="Guo C."/>
            <person name="Argimon S."/>
            <person name="Zhang W."/>
            <person name="Yang X."/>
            <person name="Jeffery I.B."/>
            <person name="Cooney J.C."/>
            <person name="Kagawa T.F."/>
            <person name="Liu W."/>
            <person name="Song Y."/>
            <person name="Salvetti E."/>
            <person name="Wrobel A."/>
            <person name="Rasinkangas P."/>
            <person name="Parkhill J."/>
            <person name="Rea M.C."/>
            <person name="O'Sullivan O."/>
            <person name="Ritari J."/>
            <person name="Douillard F.P."/>
            <person name="Paul Ross R."/>
            <person name="Yang R."/>
            <person name="Briner A.E."/>
            <person name="Felis G.E."/>
            <person name="de Vos W.M."/>
            <person name="Barrangou R."/>
            <person name="Klaenhammer T.R."/>
            <person name="Caufield P.W."/>
            <person name="Cui Y."/>
            <person name="Zhang H."/>
            <person name="O'Toole P.W."/>
        </authorList>
    </citation>
    <scope>NUCLEOTIDE SEQUENCE [LARGE SCALE GENOMIC DNA]</scope>
    <source>
        <strain evidence="1 2">DSM 19904</strain>
    </source>
</reference>
<dbReference type="RefSeq" id="WP_057823442.1">
    <property type="nucleotide sequence ID" value="NZ_AZEA01000002.1"/>
</dbReference>
<dbReference type="EMBL" id="AZEA01000002">
    <property type="protein sequence ID" value="KRK89559.1"/>
    <property type="molecule type" value="Genomic_DNA"/>
</dbReference>
<organism evidence="1 2">
    <name type="scientific">Lentilactobacillus sunkii DSM 19904</name>
    <dbReference type="NCBI Taxonomy" id="1423808"/>
    <lineage>
        <taxon>Bacteria</taxon>
        <taxon>Bacillati</taxon>
        <taxon>Bacillota</taxon>
        <taxon>Bacilli</taxon>
        <taxon>Lactobacillales</taxon>
        <taxon>Lactobacillaceae</taxon>
        <taxon>Lentilactobacillus</taxon>
    </lineage>
</organism>
<dbReference type="AlphaFoldDB" id="A0A0R1LCU6"/>
<comment type="caution">
    <text evidence="1">The sequence shown here is derived from an EMBL/GenBank/DDBJ whole genome shotgun (WGS) entry which is preliminary data.</text>
</comment>
<protein>
    <recommendedName>
        <fullName evidence="3">Helix-turn-helix domain-containing protein</fullName>
    </recommendedName>
</protein>
<gene>
    <name evidence="1" type="ORF">FD17_GL001148</name>
</gene>
<accession>A0A0R1LCU6</accession>
<dbReference type="PATRIC" id="fig|1423808.3.peg.1160"/>